<proteinExistence type="inferred from homology"/>
<evidence type="ECO:0000256" key="1">
    <source>
        <dbReference type="ARBA" id="ARBA00010106"/>
    </source>
</evidence>
<feature type="compositionally biased region" description="Pro residues" evidence="2">
    <location>
        <begin position="180"/>
        <end position="189"/>
    </location>
</feature>
<protein>
    <submittedName>
        <fullName evidence="3">UPF0461 protein C5orf24</fullName>
    </submittedName>
</protein>
<dbReference type="PANTHER" id="PTHR31894">
    <property type="entry name" value="UPF0461 PROTEIN C5ORF24"/>
    <property type="match status" value="1"/>
</dbReference>
<dbReference type="EMBL" id="JAOPHQ010003438">
    <property type="protein sequence ID" value="KAK0143069.1"/>
    <property type="molecule type" value="Genomic_DNA"/>
</dbReference>
<dbReference type="Pfam" id="PF17724">
    <property type="entry name" value="DUF5568"/>
    <property type="match status" value="1"/>
</dbReference>
<comment type="caution">
    <text evidence="3">The sequence shown here is derived from an EMBL/GenBank/DDBJ whole genome shotgun (WGS) entry which is preliminary data.</text>
</comment>
<gene>
    <name evidence="3" type="primary">CE024</name>
    <name evidence="3" type="ORF">N1851_018815</name>
</gene>
<feature type="region of interest" description="Disordered" evidence="2">
    <location>
        <begin position="169"/>
        <end position="297"/>
    </location>
</feature>
<feature type="region of interest" description="Disordered" evidence="2">
    <location>
        <begin position="330"/>
        <end position="375"/>
    </location>
</feature>
<accession>A0AA47MMK7</accession>
<name>A0AA47MMK7_MERPO</name>
<reference evidence="3" key="1">
    <citation type="journal article" date="2023" name="Front. Mar. Sci.">
        <title>A new Merluccius polli reference genome to investigate the effects of global change in West African waters.</title>
        <authorList>
            <person name="Mateo J.L."/>
            <person name="Blanco-Fernandez C."/>
            <person name="Garcia-Vazquez E."/>
            <person name="Machado-Schiaffino G."/>
        </authorList>
    </citation>
    <scope>NUCLEOTIDE SEQUENCE</scope>
    <source>
        <strain evidence="3">C29</strain>
        <tissue evidence="3">Fin</tissue>
    </source>
</reference>
<dbReference type="Proteomes" id="UP001174136">
    <property type="component" value="Unassembled WGS sequence"/>
</dbReference>
<evidence type="ECO:0000256" key="2">
    <source>
        <dbReference type="SAM" id="MobiDB-lite"/>
    </source>
</evidence>
<keyword evidence="4" id="KW-1185">Reference proteome</keyword>
<evidence type="ECO:0000313" key="4">
    <source>
        <dbReference type="Proteomes" id="UP001174136"/>
    </source>
</evidence>
<dbReference type="InterPro" id="IPR040419">
    <property type="entry name" value="DUF5568"/>
</dbReference>
<dbReference type="PANTHER" id="PTHR31894:SF0">
    <property type="entry name" value="UPF0461 PROTEIN C5ORF24"/>
    <property type="match status" value="1"/>
</dbReference>
<dbReference type="AlphaFoldDB" id="A0AA47MMK7"/>
<organism evidence="3 4">
    <name type="scientific">Merluccius polli</name>
    <name type="common">Benguela hake</name>
    <name type="synonym">Merluccius cadenati</name>
    <dbReference type="NCBI Taxonomy" id="89951"/>
    <lineage>
        <taxon>Eukaryota</taxon>
        <taxon>Metazoa</taxon>
        <taxon>Chordata</taxon>
        <taxon>Craniata</taxon>
        <taxon>Vertebrata</taxon>
        <taxon>Euteleostomi</taxon>
        <taxon>Actinopterygii</taxon>
        <taxon>Neopterygii</taxon>
        <taxon>Teleostei</taxon>
        <taxon>Neoteleostei</taxon>
        <taxon>Acanthomorphata</taxon>
        <taxon>Zeiogadaria</taxon>
        <taxon>Gadariae</taxon>
        <taxon>Gadiformes</taxon>
        <taxon>Gadoidei</taxon>
        <taxon>Merlucciidae</taxon>
        <taxon>Merluccius</taxon>
    </lineage>
</organism>
<evidence type="ECO:0000313" key="3">
    <source>
        <dbReference type="EMBL" id="KAK0143069.1"/>
    </source>
</evidence>
<comment type="similarity">
    <text evidence="1">Belongs to the UPF0461 family.</text>
</comment>
<feature type="compositionally biased region" description="Basic residues" evidence="2">
    <location>
        <begin position="230"/>
        <end position="244"/>
    </location>
</feature>
<sequence length="375" mass="39898">MSAMAVRFGWSIFDISPREPRRSIRSGSRALVTFDVSPSVLLLSTVRGSRWDPDRIPGRDGSGRDLPISSLGQKTVLTLVVRSQQDGEALLVPLGVSTVVSLVLLVPDPSTRAMHGLPGRPLNKTMMRQVTSSDFCMSGRPSCLAEDTHHPATHFELCASQSNKFYPSPHPPSLQMALGPMPPLPPQSPHKPIACQRQDALGDPRSPGPPLGSGMGLGKAGAEPQPQDLKKKKTPGGKSGRRGRPAGTTKLAGYRTSTGRPLGTTRAAGFKTSPGRPLGTTKAAGYKVSPGRPPGSIKSLSRLNKLAYGTCSGAAFPYPLPHKDILCEPSCKDKPTAGDHAQNLLARRPRTSPPHSPPTIKKILRPLSNVSKSEQ</sequence>